<keyword evidence="11" id="KW-1185">Reference proteome</keyword>
<evidence type="ECO:0000259" key="9">
    <source>
        <dbReference type="PROSITE" id="PS51007"/>
    </source>
</evidence>
<keyword evidence="10" id="KW-0575">Peroxidase</keyword>
<feature type="domain" description="Cytochrome c" evidence="9">
    <location>
        <begin position="76"/>
        <end position="184"/>
    </location>
</feature>
<evidence type="ECO:0000313" key="11">
    <source>
        <dbReference type="Proteomes" id="UP000266292"/>
    </source>
</evidence>
<dbReference type="GO" id="GO:0004130">
    <property type="term" value="F:cytochrome-c peroxidase activity"/>
    <property type="evidence" value="ECO:0007669"/>
    <property type="project" value="TreeGrafter"/>
</dbReference>
<dbReference type="PANTHER" id="PTHR30600">
    <property type="entry name" value="CYTOCHROME C PEROXIDASE-RELATED"/>
    <property type="match status" value="1"/>
</dbReference>
<feature type="chain" id="PRO_5011008564" evidence="8">
    <location>
        <begin position="21"/>
        <end position="377"/>
    </location>
</feature>
<gene>
    <name evidence="10" type="ORF">CA264_08460</name>
</gene>
<reference evidence="11" key="1">
    <citation type="submission" date="2017-05" db="EMBL/GenBank/DDBJ databases">
        <authorList>
            <person name="Ray J."/>
            <person name="Price M."/>
            <person name="Deutschbauer A."/>
        </authorList>
    </citation>
    <scope>NUCLEOTIDE SEQUENCE [LARGE SCALE GENOMIC DNA]</scope>
    <source>
        <strain evidence="11">DSM 19842</strain>
    </source>
</reference>
<feature type="signal peptide" evidence="8">
    <location>
        <begin position="1"/>
        <end position="20"/>
    </location>
</feature>
<evidence type="ECO:0000256" key="8">
    <source>
        <dbReference type="SAM" id="SignalP"/>
    </source>
</evidence>
<keyword evidence="3 7" id="KW-0479">Metal-binding</keyword>
<dbReference type="RefSeq" id="WP_025606318.1">
    <property type="nucleotide sequence ID" value="NZ_CP021235.1"/>
</dbReference>
<dbReference type="PANTHER" id="PTHR30600:SF10">
    <property type="entry name" value="BLL6722 PROTEIN"/>
    <property type="match status" value="1"/>
</dbReference>
<dbReference type="GO" id="GO:0030313">
    <property type="term" value="C:cell envelope"/>
    <property type="evidence" value="ECO:0007669"/>
    <property type="project" value="UniProtKB-SubCell"/>
</dbReference>
<dbReference type="EMBL" id="CP021235">
    <property type="protein sequence ID" value="ARS35468.1"/>
    <property type="molecule type" value="Genomic_DNA"/>
</dbReference>
<evidence type="ECO:0000256" key="3">
    <source>
        <dbReference type="ARBA" id="ARBA00022723"/>
    </source>
</evidence>
<dbReference type="InterPro" id="IPR004852">
    <property type="entry name" value="Di-haem_cyt_c_peroxidsae"/>
</dbReference>
<dbReference type="GO" id="GO:0046872">
    <property type="term" value="F:metal ion binding"/>
    <property type="evidence" value="ECO:0007669"/>
    <property type="project" value="UniProtKB-KW"/>
</dbReference>
<comment type="subcellular location">
    <subcellularLocation>
        <location evidence="1">Cell envelope</location>
    </subcellularLocation>
</comment>
<evidence type="ECO:0000256" key="1">
    <source>
        <dbReference type="ARBA" id="ARBA00004196"/>
    </source>
</evidence>
<evidence type="ECO:0000256" key="2">
    <source>
        <dbReference type="ARBA" id="ARBA00022617"/>
    </source>
</evidence>
<name>A0A1X9YRH8_9BACT</name>
<keyword evidence="4 8" id="KW-0732">Signal</keyword>
<keyword evidence="2 7" id="KW-0349">Heme</keyword>
<dbReference type="AlphaFoldDB" id="A0A1X9YRH8"/>
<dbReference type="PROSITE" id="PS51007">
    <property type="entry name" value="CYTC"/>
    <property type="match status" value="2"/>
</dbReference>
<dbReference type="Proteomes" id="UP000266292">
    <property type="component" value="Chromosome"/>
</dbReference>
<proteinExistence type="predicted"/>
<evidence type="ECO:0000256" key="7">
    <source>
        <dbReference type="PROSITE-ProRule" id="PRU00433"/>
    </source>
</evidence>
<dbReference type="Gene3D" id="1.10.760.10">
    <property type="entry name" value="Cytochrome c-like domain"/>
    <property type="match status" value="2"/>
</dbReference>
<dbReference type="InterPro" id="IPR009056">
    <property type="entry name" value="Cyt_c-like_dom"/>
</dbReference>
<protein>
    <submittedName>
        <fullName evidence="10">Cytochrome-c peroxidase</fullName>
    </submittedName>
</protein>
<evidence type="ECO:0000256" key="4">
    <source>
        <dbReference type="ARBA" id="ARBA00022729"/>
    </source>
</evidence>
<dbReference type="GO" id="GO:0020037">
    <property type="term" value="F:heme binding"/>
    <property type="evidence" value="ECO:0007669"/>
    <property type="project" value="InterPro"/>
</dbReference>
<accession>A0A1X9YRH8</accession>
<evidence type="ECO:0000256" key="6">
    <source>
        <dbReference type="ARBA" id="ARBA00023004"/>
    </source>
</evidence>
<dbReference type="GO" id="GO:0009055">
    <property type="term" value="F:electron transfer activity"/>
    <property type="evidence" value="ECO:0007669"/>
    <property type="project" value="InterPro"/>
</dbReference>
<keyword evidence="6 7" id="KW-0408">Iron</keyword>
<dbReference type="InterPro" id="IPR051395">
    <property type="entry name" value="Cytochrome_c_Peroxidase/MauG"/>
</dbReference>
<feature type="domain" description="Cytochrome c" evidence="9">
    <location>
        <begin position="228"/>
        <end position="364"/>
    </location>
</feature>
<keyword evidence="5" id="KW-0560">Oxidoreductase</keyword>
<dbReference type="Pfam" id="PF03150">
    <property type="entry name" value="CCP_MauG"/>
    <property type="match status" value="1"/>
</dbReference>
<sequence>MTSKKLLLYLSVAIFFTSTAWQLKPTPGKAYFQELRNLYSKPTSEWPSPNIDPGVQWRELGTVPASPVASDSTLRPLIELGKVLFFDPRLSGSNQVSCSSCHDPELNWSDGRSVPVGHDHQRGTRNTPTLLNVWAQQSLFWDGRAASLEDQALSPIENPVEMHQDLKLLPRELNKIKGYRTKFREVYGRPYIKKEEILQALSTFQKSITSRRSRFDLFLEGRQNALDDEALWGLHLFRTKARCINCHNGPLFTDNQFHNLGLTYYGRKYEDLGRYAQTKNPEDVGKFKTPGLRDVMRTRPWMHNGLFDSMEGVLNMYSAGMPQPKPKEGQENDPLFPKTSPIIQQLDLSAEEKQAVIAFLESISTVSYRISRPELPQ</sequence>
<dbReference type="InterPro" id="IPR036909">
    <property type="entry name" value="Cyt_c-like_dom_sf"/>
</dbReference>
<dbReference type="STRING" id="709015.GCA_000472485_01703"/>
<dbReference type="OrthoDB" id="9805202at2"/>
<organism evidence="10 11">
    <name type="scientific">Pontibacter actiniarum</name>
    <dbReference type="NCBI Taxonomy" id="323450"/>
    <lineage>
        <taxon>Bacteria</taxon>
        <taxon>Pseudomonadati</taxon>
        <taxon>Bacteroidota</taxon>
        <taxon>Cytophagia</taxon>
        <taxon>Cytophagales</taxon>
        <taxon>Hymenobacteraceae</taxon>
        <taxon>Pontibacter</taxon>
    </lineage>
</organism>
<evidence type="ECO:0000313" key="10">
    <source>
        <dbReference type="EMBL" id="ARS35468.1"/>
    </source>
</evidence>
<evidence type="ECO:0000256" key="5">
    <source>
        <dbReference type="ARBA" id="ARBA00023002"/>
    </source>
</evidence>
<dbReference type="SUPFAM" id="SSF46626">
    <property type="entry name" value="Cytochrome c"/>
    <property type="match status" value="2"/>
</dbReference>
<dbReference type="KEGG" id="pact:CA264_08460"/>